<accession>A0AAV7I4A3</accession>
<keyword evidence="3" id="KW-1185">Reference proteome</keyword>
<evidence type="ECO:0008006" key="4">
    <source>
        <dbReference type="Google" id="ProtNLM"/>
    </source>
</evidence>
<sequence length="309" mass="35917">MDRLLLTIKRREKGLDVDKHNMHAAIDKYRLAVRQAISNHQAGHDRYDDDNNEWFYVLDDLQSASLIHKLLDAGADVNATINEDPDTLLFNMAARKHFPVTLDKLLAHQGNTSKSMALHYILCPLKTPQTQFSVSRKITSINLILKDLIYRRAFGLFFPEDEKILMDKLIAEGINFRMLTHTYEQNIIQGELKTKVLNYDEKSITYYDFIMSCVDDKKLRLIVKNKSLIDAFENTFPNPKTPSFVLKPEGYPNVTPSSIRAFTTADYFFFRKQISNRIEKTSRRLEQLEALKKVENLRKAIPLPYELSW</sequence>
<evidence type="ECO:0000313" key="2">
    <source>
        <dbReference type="EMBL" id="KAH0540579.1"/>
    </source>
</evidence>
<dbReference type="AlphaFoldDB" id="A0AAV7I4A3"/>
<reference evidence="2 3" key="1">
    <citation type="journal article" date="2021" name="J. Hered.">
        <title>A chromosome-level genome assembly of the parasitoid wasp, Cotesia glomerata (Hymenoptera: Braconidae).</title>
        <authorList>
            <person name="Pinto B.J."/>
            <person name="Weis J.J."/>
            <person name="Gamble T."/>
            <person name="Ode P.J."/>
            <person name="Paul R."/>
            <person name="Zaspel J.M."/>
        </authorList>
    </citation>
    <scope>NUCLEOTIDE SEQUENCE [LARGE SCALE GENOMIC DNA]</scope>
    <source>
        <strain evidence="2">CgM1</strain>
    </source>
</reference>
<name>A0AAV7I4A3_COTGL</name>
<keyword evidence="1" id="KW-0175">Coiled coil</keyword>
<organism evidence="2 3">
    <name type="scientific">Cotesia glomerata</name>
    <name type="common">Lepidopteran parasitic wasp</name>
    <name type="synonym">Apanteles glomeratus</name>
    <dbReference type="NCBI Taxonomy" id="32391"/>
    <lineage>
        <taxon>Eukaryota</taxon>
        <taxon>Metazoa</taxon>
        <taxon>Ecdysozoa</taxon>
        <taxon>Arthropoda</taxon>
        <taxon>Hexapoda</taxon>
        <taxon>Insecta</taxon>
        <taxon>Pterygota</taxon>
        <taxon>Neoptera</taxon>
        <taxon>Endopterygota</taxon>
        <taxon>Hymenoptera</taxon>
        <taxon>Apocrita</taxon>
        <taxon>Ichneumonoidea</taxon>
        <taxon>Braconidae</taxon>
        <taxon>Microgastrinae</taxon>
        <taxon>Cotesia</taxon>
    </lineage>
</organism>
<gene>
    <name evidence="2" type="ORF">KQX54_018387</name>
</gene>
<protein>
    <recommendedName>
        <fullName evidence="4">Ankyrin repeat domain-containing protein</fullName>
    </recommendedName>
</protein>
<dbReference type="EMBL" id="JAHXZJ010002609">
    <property type="protein sequence ID" value="KAH0540579.1"/>
    <property type="molecule type" value="Genomic_DNA"/>
</dbReference>
<dbReference type="Proteomes" id="UP000826195">
    <property type="component" value="Unassembled WGS sequence"/>
</dbReference>
<feature type="coiled-coil region" evidence="1">
    <location>
        <begin position="271"/>
        <end position="298"/>
    </location>
</feature>
<evidence type="ECO:0000256" key="1">
    <source>
        <dbReference type="SAM" id="Coils"/>
    </source>
</evidence>
<proteinExistence type="predicted"/>
<evidence type="ECO:0000313" key="3">
    <source>
        <dbReference type="Proteomes" id="UP000826195"/>
    </source>
</evidence>
<comment type="caution">
    <text evidence="2">The sequence shown here is derived from an EMBL/GenBank/DDBJ whole genome shotgun (WGS) entry which is preliminary data.</text>
</comment>